<evidence type="ECO:0000256" key="1">
    <source>
        <dbReference type="SAM" id="MobiDB-lite"/>
    </source>
</evidence>
<evidence type="ECO:0008006" key="4">
    <source>
        <dbReference type="Google" id="ProtNLM"/>
    </source>
</evidence>
<dbReference type="RefSeq" id="WP_169457266.1">
    <property type="nucleotide sequence ID" value="NZ_CP051774.1"/>
</dbReference>
<proteinExistence type="predicted"/>
<evidence type="ECO:0000313" key="3">
    <source>
        <dbReference type="Proteomes" id="UP000501812"/>
    </source>
</evidence>
<evidence type="ECO:0000313" key="2">
    <source>
        <dbReference type="EMBL" id="QJE98779.1"/>
    </source>
</evidence>
<dbReference type="AlphaFoldDB" id="A0A858RR06"/>
<feature type="region of interest" description="Disordered" evidence="1">
    <location>
        <begin position="1"/>
        <end position="32"/>
    </location>
</feature>
<dbReference type="KEGG" id="luo:HHL09_24360"/>
<feature type="compositionally biased region" description="Basic and acidic residues" evidence="1">
    <location>
        <begin position="122"/>
        <end position="147"/>
    </location>
</feature>
<feature type="region of interest" description="Disordered" evidence="1">
    <location>
        <begin position="117"/>
        <end position="147"/>
    </location>
</feature>
<organism evidence="2 3">
    <name type="scientific">Luteolibacter luteus</name>
    <dbReference type="NCBI Taxonomy" id="2728835"/>
    <lineage>
        <taxon>Bacteria</taxon>
        <taxon>Pseudomonadati</taxon>
        <taxon>Verrucomicrobiota</taxon>
        <taxon>Verrucomicrobiia</taxon>
        <taxon>Verrucomicrobiales</taxon>
        <taxon>Verrucomicrobiaceae</taxon>
        <taxon>Luteolibacter</taxon>
    </lineage>
</organism>
<keyword evidence="3" id="KW-1185">Reference proteome</keyword>
<accession>A0A858RR06</accession>
<dbReference type="EMBL" id="CP051774">
    <property type="protein sequence ID" value="QJE98779.1"/>
    <property type="molecule type" value="Genomic_DNA"/>
</dbReference>
<dbReference type="Proteomes" id="UP000501812">
    <property type="component" value="Chromosome"/>
</dbReference>
<gene>
    <name evidence="2" type="ORF">HHL09_24360</name>
</gene>
<protein>
    <recommendedName>
        <fullName evidence="4">HEAT repeat domain-containing protein</fullName>
    </recommendedName>
</protein>
<name>A0A858RR06_9BACT</name>
<reference evidence="2 3" key="1">
    <citation type="submission" date="2020-04" db="EMBL/GenBank/DDBJ databases">
        <title>Luteolibacter sp. G-1-1-1 isolated from soil.</title>
        <authorList>
            <person name="Dahal R.H."/>
        </authorList>
    </citation>
    <scope>NUCLEOTIDE SEQUENCE [LARGE SCALE GENOMIC DNA]</scope>
    <source>
        <strain evidence="2 3">G-1-1-1</strain>
    </source>
</reference>
<sequence length="147" mass="15856">MKGPAVKGDPVSSPASPRREEQAAAKDAPAPLDDARRAALLAEIEQFSVSYDAKELPKIEPYLLHPDAEVRKAAMNGMIVLGDSAAAPLLRKAAEKAPTPQEAVALTEAADYMELPAGSFIPKDRTKEGTRVPMEGKPERRMERPAR</sequence>